<reference evidence="2" key="2">
    <citation type="journal article" date="2014" name="PLoS ONE">
        <title>Genome and Transcriptome Analysis of the Fungal Pathogen Fusarium oxysporum f. sp. cubense Causing Banana Vascular Wilt Disease.</title>
        <authorList>
            <person name="Guo L."/>
            <person name="Han L."/>
            <person name="Yang L."/>
            <person name="Zeng H."/>
            <person name="Fan D."/>
            <person name="Zhu Y."/>
            <person name="Feng Y."/>
            <person name="Wang G."/>
            <person name="Peng C."/>
            <person name="Jiang X."/>
            <person name="Zhou D."/>
            <person name="Ni P."/>
            <person name="Liang C."/>
            <person name="Liu L."/>
            <person name="Wang J."/>
            <person name="Mao C."/>
            <person name="Fang X."/>
            <person name="Peng M."/>
            <person name="Huang J."/>
        </authorList>
    </citation>
    <scope>NUCLEOTIDE SEQUENCE [LARGE SCALE GENOMIC DNA]</scope>
    <source>
        <strain evidence="2">race 1</strain>
    </source>
</reference>
<dbReference type="AlphaFoldDB" id="N4V2J1"/>
<dbReference type="EMBL" id="KB729986">
    <property type="protein sequence ID" value="ENH75291.1"/>
    <property type="molecule type" value="Genomic_DNA"/>
</dbReference>
<organism evidence="1 2">
    <name type="scientific">Fusarium oxysporum f. sp. cubense (strain race 1)</name>
    <name type="common">Panama disease fungus</name>
    <dbReference type="NCBI Taxonomy" id="1229664"/>
    <lineage>
        <taxon>Eukaryota</taxon>
        <taxon>Fungi</taxon>
        <taxon>Dikarya</taxon>
        <taxon>Ascomycota</taxon>
        <taxon>Pezizomycotina</taxon>
        <taxon>Sordariomycetes</taxon>
        <taxon>Hypocreomycetidae</taxon>
        <taxon>Hypocreales</taxon>
        <taxon>Nectriaceae</taxon>
        <taxon>Fusarium</taxon>
        <taxon>Fusarium oxysporum species complex</taxon>
    </lineage>
</organism>
<dbReference type="Proteomes" id="UP000016928">
    <property type="component" value="Unassembled WGS sequence"/>
</dbReference>
<dbReference type="HOGENOM" id="CLU_2661195_0_0_1"/>
<sequence>ALSGIFRHIIIDSKNQVLKGTIIIIDALNKYTHEKRKSSSAYHRTLAYADAQVRWIISSRNWVEFEEALICDSLNSC</sequence>
<evidence type="ECO:0000313" key="2">
    <source>
        <dbReference type="Proteomes" id="UP000016928"/>
    </source>
</evidence>
<gene>
    <name evidence="1" type="ORF">FOC1_g10001481</name>
</gene>
<feature type="non-terminal residue" evidence="1">
    <location>
        <position position="1"/>
    </location>
</feature>
<name>N4V2J1_FUSC1</name>
<dbReference type="VEuPathDB" id="FungiDB:FOC1_g10001481"/>
<proteinExistence type="predicted"/>
<dbReference type="STRING" id="1229664.N4V2J1"/>
<reference evidence="2" key="1">
    <citation type="submission" date="2012-09" db="EMBL/GenBank/DDBJ databases">
        <title>Genome sequencing and comparative transcriptomics of race 1 and race 4 of banana pathogen: Fusarium oxysporum f. sp. cubense.</title>
        <authorList>
            <person name="Fang X."/>
            <person name="Huang J."/>
        </authorList>
    </citation>
    <scope>NUCLEOTIDE SEQUENCE [LARGE SCALE GENOMIC DNA]</scope>
    <source>
        <strain evidence="2">race 1</strain>
    </source>
</reference>
<evidence type="ECO:0000313" key="1">
    <source>
        <dbReference type="EMBL" id="ENH75291.1"/>
    </source>
</evidence>
<protein>
    <submittedName>
        <fullName evidence="1">Uncharacterized protein</fullName>
    </submittedName>
</protein>
<accession>N4V2J1</accession>